<comment type="caution">
    <text evidence="1">The sequence shown here is derived from an EMBL/GenBank/DDBJ whole genome shotgun (WGS) entry which is preliminary data.</text>
</comment>
<name>A0A232EZZ4_9HYME</name>
<proteinExistence type="predicted"/>
<evidence type="ECO:0000313" key="2">
    <source>
        <dbReference type="Proteomes" id="UP000215335"/>
    </source>
</evidence>
<dbReference type="AlphaFoldDB" id="A0A232EZZ4"/>
<evidence type="ECO:0000313" key="1">
    <source>
        <dbReference type="EMBL" id="OXU23738.1"/>
    </source>
</evidence>
<dbReference type="Proteomes" id="UP000215335">
    <property type="component" value="Unassembled WGS sequence"/>
</dbReference>
<reference evidence="1 2" key="1">
    <citation type="journal article" date="2017" name="Curr. Biol.">
        <title>The Evolution of Venom by Co-option of Single-Copy Genes.</title>
        <authorList>
            <person name="Martinson E.O."/>
            <person name="Mrinalini"/>
            <person name="Kelkar Y.D."/>
            <person name="Chang C.H."/>
            <person name="Werren J.H."/>
        </authorList>
    </citation>
    <scope>NUCLEOTIDE SEQUENCE [LARGE SCALE GENOMIC DNA]</scope>
    <source>
        <strain evidence="1 2">Alberta</strain>
        <tissue evidence="1">Whole body</tissue>
    </source>
</reference>
<keyword evidence="2" id="KW-1185">Reference proteome</keyword>
<protein>
    <submittedName>
        <fullName evidence="1">Uncharacterized protein</fullName>
    </submittedName>
</protein>
<sequence length="41" mass="4763">MVPFVLWRESPSSLWLSKVPLNPRDTLEKISSLFSIFPKCL</sequence>
<dbReference type="EMBL" id="NNAY01001515">
    <property type="protein sequence ID" value="OXU23738.1"/>
    <property type="molecule type" value="Genomic_DNA"/>
</dbReference>
<accession>A0A232EZZ4</accession>
<gene>
    <name evidence="1" type="ORF">TSAR_010746</name>
</gene>
<organism evidence="1 2">
    <name type="scientific">Trichomalopsis sarcophagae</name>
    <dbReference type="NCBI Taxonomy" id="543379"/>
    <lineage>
        <taxon>Eukaryota</taxon>
        <taxon>Metazoa</taxon>
        <taxon>Ecdysozoa</taxon>
        <taxon>Arthropoda</taxon>
        <taxon>Hexapoda</taxon>
        <taxon>Insecta</taxon>
        <taxon>Pterygota</taxon>
        <taxon>Neoptera</taxon>
        <taxon>Endopterygota</taxon>
        <taxon>Hymenoptera</taxon>
        <taxon>Apocrita</taxon>
        <taxon>Proctotrupomorpha</taxon>
        <taxon>Chalcidoidea</taxon>
        <taxon>Pteromalidae</taxon>
        <taxon>Pteromalinae</taxon>
        <taxon>Trichomalopsis</taxon>
    </lineage>
</organism>